<sequence>MGIGLISGGAVSLVYGFILSLIGNLCIAMSLSEPASMYPNSGGQYYMISKLSSPRYKALLSWYTGWVSLIGWLGLTASAPFGAANLIQGLITLNHETYEPKSWHWYLIYSGVTIGAFMINTWGGKVLPMVENVIMIFHVVFFFAILIATAALPNYERQSPQFVFTYFSNGTGWESNVIAWGIGMLTSAYIMVGYDSAIHMSEEMQKPETGVPKAMISSLFVNGIMGLAVLISILFGIADLNTALNSKTKFPIIEIFYQMTRGNKAAASAMTCTVIASASLATVGLLASTSRTLWSFARDGAPPCSGSLSQVSGRHGVPFNAVAVSTIVLILLGLLYIASTTAFNAILSIAVVGLSLSYLVPVAAMLYRRIHTPSEIRWGPWRMPGGVGIAINVASICYILFLTAFLALPTVKPVTAQNMNYASLLLGGVLFLVTIDWVFRGRKYFEGPKPMF</sequence>
<feature type="transmembrane region" description="Helical" evidence="6">
    <location>
        <begin position="215"/>
        <end position="238"/>
    </location>
</feature>
<organism evidence="7 8">
    <name type="scientific">Cephalotrichum gorgonifer</name>
    <dbReference type="NCBI Taxonomy" id="2041049"/>
    <lineage>
        <taxon>Eukaryota</taxon>
        <taxon>Fungi</taxon>
        <taxon>Dikarya</taxon>
        <taxon>Ascomycota</taxon>
        <taxon>Pezizomycotina</taxon>
        <taxon>Sordariomycetes</taxon>
        <taxon>Hypocreomycetidae</taxon>
        <taxon>Microascales</taxon>
        <taxon>Microascaceae</taxon>
        <taxon>Cephalotrichum</taxon>
    </lineage>
</organism>
<keyword evidence="3 6" id="KW-0812">Transmembrane</keyword>
<dbReference type="GO" id="GO:0022857">
    <property type="term" value="F:transmembrane transporter activity"/>
    <property type="evidence" value="ECO:0007669"/>
    <property type="project" value="InterPro"/>
</dbReference>
<gene>
    <name evidence="7" type="ORF">DNG_08111</name>
</gene>
<dbReference type="InterPro" id="IPR002293">
    <property type="entry name" value="AA/rel_permease1"/>
</dbReference>
<evidence type="ECO:0000256" key="6">
    <source>
        <dbReference type="SAM" id="Phobius"/>
    </source>
</evidence>
<keyword evidence="4 6" id="KW-1133">Transmembrane helix</keyword>
<dbReference type="GO" id="GO:0016020">
    <property type="term" value="C:membrane"/>
    <property type="evidence" value="ECO:0007669"/>
    <property type="project" value="UniProtKB-SubCell"/>
</dbReference>
<feature type="transmembrane region" description="Helical" evidence="6">
    <location>
        <begin position="12"/>
        <end position="31"/>
    </location>
</feature>
<evidence type="ECO:0000256" key="3">
    <source>
        <dbReference type="ARBA" id="ARBA00022692"/>
    </source>
</evidence>
<reference evidence="7" key="1">
    <citation type="submission" date="2018-03" db="EMBL/GenBank/DDBJ databases">
        <authorList>
            <person name="Guldener U."/>
        </authorList>
    </citation>
    <scope>NUCLEOTIDE SEQUENCE</scope>
</reference>
<evidence type="ECO:0000256" key="2">
    <source>
        <dbReference type="ARBA" id="ARBA00022448"/>
    </source>
</evidence>
<comment type="caution">
    <text evidence="7">The sequence shown here is derived from an EMBL/GenBank/DDBJ whole genome shotgun (WGS) entry which is preliminary data.</text>
</comment>
<feature type="transmembrane region" description="Helical" evidence="6">
    <location>
        <begin position="317"/>
        <end position="339"/>
    </location>
</feature>
<keyword evidence="8" id="KW-1185">Reference proteome</keyword>
<evidence type="ECO:0000256" key="4">
    <source>
        <dbReference type="ARBA" id="ARBA00022989"/>
    </source>
</evidence>
<dbReference type="AlphaFoldDB" id="A0AAE8N4M1"/>
<evidence type="ECO:0000313" key="7">
    <source>
        <dbReference type="EMBL" id="SPO05424.1"/>
    </source>
</evidence>
<feature type="transmembrane region" description="Helical" evidence="6">
    <location>
        <begin position="265"/>
        <end position="288"/>
    </location>
</feature>
<feature type="transmembrane region" description="Helical" evidence="6">
    <location>
        <begin position="420"/>
        <end position="439"/>
    </location>
</feature>
<dbReference type="PANTHER" id="PTHR45649:SF14">
    <property type="entry name" value="GABA PERMEASE"/>
    <property type="match status" value="1"/>
</dbReference>
<proteinExistence type="predicted"/>
<feature type="transmembrane region" description="Helical" evidence="6">
    <location>
        <begin position="103"/>
        <end position="122"/>
    </location>
</feature>
<feature type="transmembrane region" description="Helical" evidence="6">
    <location>
        <begin position="60"/>
        <end position="83"/>
    </location>
</feature>
<keyword evidence="5 6" id="KW-0472">Membrane</keyword>
<name>A0AAE8N4M1_9PEZI</name>
<dbReference type="PANTHER" id="PTHR45649">
    <property type="entry name" value="AMINO-ACID PERMEASE BAT1"/>
    <property type="match status" value="1"/>
</dbReference>
<evidence type="ECO:0000256" key="5">
    <source>
        <dbReference type="ARBA" id="ARBA00023136"/>
    </source>
</evidence>
<evidence type="ECO:0000313" key="8">
    <source>
        <dbReference type="Proteomes" id="UP001187682"/>
    </source>
</evidence>
<dbReference type="PIRSF" id="PIRSF006060">
    <property type="entry name" value="AA_transporter"/>
    <property type="match status" value="1"/>
</dbReference>
<comment type="subcellular location">
    <subcellularLocation>
        <location evidence="1">Membrane</location>
        <topology evidence="1">Multi-pass membrane protein</topology>
    </subcellularLocation>
</comment>
<dbReference type="Proteomes" id="UP001187682">
    <property type="component" value="Unassembled WGS sequence"/>
</dbReference>
<feature type="transmembrane region" description="Helical" evidence="6">
    <location>
        <begin position="175"/>
        <end position="194"/>
    </location>
</feature>
<feature type="transmembrane region" description="Helical" evidence="6">
    <location>
        <begin position="134"/>
        <end position="155"/>
    </location>
</feature>
<feature type="transmembrane region" description="Helical" evidence="6">
    <location>
        <begin position="345"/>
        <end position="367"/>
    </location>
</feature>
<protein>
    <submittedName>
        <fullName evidence="7">Related to HNM1 - Choline permease</fullName>
    </submittedName>
</protein>
<feature type="transmembrane region" description="Helical" evidence="6">
    <location>
        <begin position="387"/>
        <end position="408"/>
    </location>
</feature>
<dbReference type="EMBL" id="ONZQ02000012">
    <property type="protein sequence ID" value="SPO05424.1"/>
    <property type="molecule type" value="Genomic_DNA"/>
</dbReference>
<keyword evidence="2" id="KW-0813">Transport</keyword>
<accession>A0AAE8N4M1</accession>
<dbReference type="Gene3D" id="1.20.1740.10">
    <property type="entry name" value="Amino acid/polyamine transporter I"/>
    <property type="match status" value="1"/>
</dbReference>
<evidence type="ECO:0000256" key="1">
    <source>
        <dbReference type="ARBA" id="ARBA00004141"/>
    </source>
</evidence>
<dbReference type="Pfam" id="PF13520">
    <property type="entry name" value="AA_permease_2"/>
    <property type="match status" value="1"/>
</dbReference>